<comment type="caution">
    <text evidence="1">The sequence shown here is derived from an EMBL/GenBank/DDBJ whole genome shotgun (WGS) entry which is preliminary data.</text>
</comment>
<reference evidence="1 2" key="1">
    <citation type="submission" date="2024-01" db="EMBL/GenBank/DDBJ databases">
        <title>The complete chloroplast genome sequence of Lithospermum erythrorhizon: insights into the phylogenetic relationship among Boraginaceae species and the maternal lineages of purple gromwells.</title>
        <authorList>
            <person name="Okada T."/>
            <person name="Watanabe K."/>
        </authorList>
    </citation>
    <scope>NUCLEOTIDE SEQUENCE [LARGE SCALE GENOMIC DNA]</scope>
</reference>
<dbReference type="PANTHER" id="PTHR48475">
    <property type="entry name" value="RIBONUCLEASE H"/>
    <property type="match status" value="1"/>
</dbReference>
<organism evidence="1 2">
    <name type="scientific">Lithospermum erythrorhizon</name>
    <name type="common">Purple gromwell</name>
    <name type="synonym">Lithospermum officinale var. erythrorhizon</name>
    <dbReference type="NCBI Taxonomy" id="34254"/>
    <lineage>
        <taxon>Eukaryota</taxon>
        <taxon>Viridiplantae</taxon>
        <taxon>Streptophyta</taxon>
        <taxon>Embryophyta</taxon>
        <taxon>Tracheophyta</taxon>
        <taxon>Spermatophyta</taxon>
        <taxon>Magnoliopsida</taxon>
        <taxon>eudicotyledons</taxon>
        <taxon>Gunneridae</taxon>
        <taxon>Pentapetalae</taxon>
        <taxon>asterids</taxon>
        <taxon>lamiids</taxon>
        <taxon>Boraginales</taxon>
        <taxon>Boraginaceae</taxon>
        <taxon>Boraginoideae</taxon>
        <taxon>Lithospermeae</taxon>
        <taxon>Lithospermum</taxon>
    </lineage>
</organism>
<dbReference type="PANTHER" id="PTHR48475:SF1">
    <property type="entry name" value="RNASE H TYPE-1 DOMAIN-CONTAINING PROTEIN"/>
    <property type="match status" value="1"/>
</dbReference>
<dbReference type="Proteomes" id="UP001454036">
    <property type="component" value="Unassembled WGS sequence"/>
</dbReference>
<accession>A0AAV3R3P2</accession>
<proteinExistence type="predicted"/>
<name>A0AAV3R3P2_LITER</name>
<evidence type="ECO:0000313" key="1">
    <source>
        <dbReference type="EMBL" id="GAA0169936.1"/>
    </source>
</evidence>
<keyword evidence="2" id="KW-1185">Reference proteome</keyword>
<dbReference type="AlphaFoldDB" id="A0AAV3R3P2"/>
<dbReference type="EMBL" id="BAABME010007029">
    <property type="protein sequence ID" value="GAA0169936.1"/>
    <property type="molecule type" value="Genomic_DNA"/>
</dbReference>
<gene>
    <name evidence="1" type="ORF">LIER_24313</name>
</gene>
<sequence length="207" mass="23771">MNKQADILAGLASSLSYPGAEIIVPVCEKWVMPPLFEAQEHEEGEREESMAITITSGVLADWRQPLIDYLQHGRLPKDLQKRIEIRRRAPRFLYFSGTLFRKSFGIILLRCLSNAEATQAMNEAHSVSRISNSYNKKLRQHYYQLGDMMLAVKQPIYTLRKNVKIVPKWDGPYVVQEVYTIGSYLLVDQEGLKVGPINGCYLKKYYP</sequence>
<evidence type="ECO:0000313" key="2">
    <source>
        <dbReference type="Proteomes" id="UP001454036"/>
    </source>
</evidence>
<protein>
    <submittedName>
        <fullName evidence="1">Uncharacterized protein</fullName>
    </submittedName>
</protein>